<keyword evidence="3" id="KW-0812">Transmembrane</keyword>
<dbReference type="EMBL" id="JBEAFC010000008">
    <property type="protein sequence ID" value="KAL1546864.1"/>
    <property type="molecule type" value="Genomic_DNA"/>
</dbReference>
<evidence type="ECO:0000256" key="6">
    <source>
        <dbReference type="RuleBase" id="RU363053"/>
    </source>
</evidence>
<evidence type="ECO:0000256" key="5">
    <source>
        <dbReference type="ARBA" id="ARBA00023136"/>
    </source>
</evidence>
<dbReference type="AlphaFoldDB" id="A0ABD1GUZ9"/>
<dbReference type="InterPro" id="IPR007248">
    <property type="entry name" value="Mpv17_PMP22"/>
</dbReference>
<keyword evidence="5" id="KW-0472">Membrane</keyword>
<evidence type="ECO:0000256" key="2">
    <source>
        <dbReference type="ARBA" id="ARBA00006824"/>
    </source>
</evidence>
<evidence type="ECO:0000256" key="1">
    <source>
        <dbReference type="ARBA" id="ARBA00004141"/>
    </source>
</evidence>
<name>A0ABD1GUZ9_SALDI</name>
<evidence type="ECO:0000256" key="3">
    <source>
        <dbReference type="ARBA" id="ARBA00022692"/>
    </source>
</evidence>
<dbReference type="PANTHER" id="PTHR11266:SF88">
    <property type="entry name" value="PROTEIN SYM1-LIKE"/>
    <property type="match status" value="1"/>
</dbReference>
<dbReference type="Proteomes" id="UP001567538">
    <property type="component" value="Unassembled WGS sequence"/>
</dbReference>
<comment type="similarity">
    <text evidence="2 6">Belongs to the peroxisomal membrane protein PXMP2/4 family.</text>
</comment>
<sequence length="247" mass="27844">MRFHFASDFTATALRRRFAASYNQQCRAYAPFRRPTKKPSVSESPNRISPSLSIFRRFCSSKSSGSSMGLLSWYLGMLESRPILTKSLSSGLIYAAADTTSQLFTMDPNGTWDPIRTLRITGFGLFMLGPSQHYWFNFVARVLPNRDLISTLKKLAMGQIAYAPLINGIFFSYNAAAQGENGNEIAARLKRDLIPTLLNGLMYWPLCDFLTYRVVPVHLQPLMNSSCAFLWSIYLTYMASLEKAIPT</sequence>
<proteinExistence type="inferred from homology"/>
<reference evidence="7 8" key="1">
    <citation type="submission" date="2024-06" db="EMBL/GenBank/DDBJ databases">
        <title>A chromosome level genome sequence of Diviner's sage (Salvia divinorum).</title>
        <authorList>
            <person name="Ford S.A."/>
            <person name="Ro D.-K."/>
            <person name="Ness R.W."/>
            <person name="Phillips M.A."/>
        </authorList>
    </citation>
    <scope>NUCLEOTIDE SEQUENCE [LARGE SCALE GENOMIC DNA]</scope>
    <source>
        <strain evidence="7">SAF-2024a</strain>
        <tissue evidence="7">Leaf</tissue>
    </source>
</reference>
<evidence type="ECO:0000256" key="4">
    <source>
        <dbReference type="ARBA" id="ARBA00022989"/>
    </source>
</evidence>
<gene>
    <name evidence="7" type="ORF">AAHA92_23407</name>
</gene>
<evidence type="ECO:0000313" key="8">
    <source>
        <dbReference type="Proteomes" id="UP001567538"/>
    </source>
</evidence>
<accession>A0ABD1GUZ9</accession>
<comment type="subcellular location">
    <subcellularLocation>
        <location evidence="1">Membrane</location>
        <topology evidence="1">Multi-pass membrane protein</topology>
    </subcellularLocation>
</comment>
<dbReference type="PANTHER" id="PTHR11266">
    <property type="entry name" value="PEROXISOMAL MEMBRANE PROTEIN 2, PXMP2 MPV17"/>
    <property type="match status" value="1"/>
</dbReference>
<dbReference type="Pfam" id="PF04117">
    <property type="entry name" value="Mpv17_PMP22"/>
    <property type="match status" value="1"/>
</dbReference>
<keyword evidence="4" id="KW-1133">Transmembrane helix</keyword>
<organism evidence="7 8">
    <name type="scientific">Salvia divinorum</name>
    <name type="common">Maria pastora</name>
    <name type="synonym">Diviner's sage</name>
    <dbReference type="NCBI Taxonomy" id="28513"/>
    <lineage>
        <taxon>Eukaryota</taxon>
        <taxon>Viridiplantae</taxon>
        <taxon>Streptophyta</taxon>
        <taxon>Embryophyta</taxon>
        <taxon>Tracheophyta</taxon>
        <taxon>Spermatophyta</taxon>
        <taxon>Magnoliopsida</taxon>
        <taxon>eudicotyledons</taxon>
        <taxon>Gunneridae</taxon>
        <taxon>Pentapetalae</taxon>
        <taxon>asterids</taxon>
        <taxon>lamiids</taxon>
        <taxon>Lamiales</taxon>
        <taxon>Lamiaceae</taxon>
        <taxon>Nepetoideae</taxon>
        <taxon>Mentheae</taxon>
        <taxon>Salviinae</taxon>
        <taxon>Salvia</taxon>
        <taxon>Salvia subgen. Calosphace</taxon>
    </lineage>
</organism>
<protein>
    <submittedName>
        <fullName evidence="7">PXMP2/4 family protein 4-like</fullName>
    </submittedName>
</protein>
<evidence type="ECO:0000313" key="7">
    <source>
        <dbReference type="EMBL" id="KAL1546864.1"/>
    </source>
</evidence>
<keyword evidence="8" id="KW-1185">Reference proteome</keyword>
<dbReference type="GO" id="GO:0016020">
    <property type="term" value="C:membrane"/>
    <property type="evidence" value="ECO:0007669"/>
    <property type="project" value="UniProtKB-SubCell"/>
</dbReference>
<comment type="caution">
    <text evidence="7">The sequence shown here is derived from an EMBL/GenBank/DDBJ whole genome shotgun (WGS) entry which is preliminary data.</text>
</comment>